<evidence type="ECO:0000256" key="2">
    <source>
        <dbReference type="PROSITE-ProRule" id="PRU00708"/>
    </source>
</evidence>
<feature type="repeat" description="PPR" evidence="2">
    <location>
        <begin position="225"/>
        <end position="259"/>
    </location>
</feature>
<feature type="repeat" description="PPR" evidence="2">
    <location>
        <begin position="529"/>
        <end position="563"/>
    </location>
</feature>
<gene>
    <name evidence="3" type="ORF">CFOL_v3_15766</name>
</gene>
<evidence type="ECO:0000313" key="3">
    <source>
        <dbReference type="EMBL" id="GAV72278.1"/>
    </source>
</evidence>
<dbReference type="Pfam" id="PF13041">
    <property type="entry name" value="PPR_2"/>
    <property type="match status" value="2"/>
</dbReference>
<accession>A0A1Q3BWP8</accession>
<organism evidence="3 4">
    <name type="scientific">Cephalotus follicularis</name>
    <name type="common">Albany pitcher plant</name>
    <dbReference type="NCBI Taxonomy" id="3775"/>
    <lineage>
        <taxon>Eukaryota</taxon>
        <taxon>Viridiplantae</taxon>
        <taxon>Streptophyta</taxon>
        <taxon>Embryophyta</taxon>
        <taxon>Tracheophyta</taxon>
        <taxon>Spermatophyta</taxon>
        <taxon>Magnoliopsida</taxon>
        <taxon>eudicotyledons</taxon>
        <taxon>Gunneridae</taxon>
        <taxon>Pentapetalae</taxon>
        <taxon>rosids</taxon>
        <taxon>fabids</taxon>
        <taxon>Oxalidales</taxon>
        <taxon>Cephalotaceae</taxon>
        <taxon>Cephalotus</taxon>
    </lineage>
</organism>
<evidence type="ECO:0000256" key="1">
    <source>
        <dbReference type="ARBA" id="ARBA00022737"/>
    </source>
</evidence>
<proteinExistence type="predicted"/>
<dbReference type="FunFam" id="1.25.40.10:FF:000343">
    <property type="entry name" value="Pentatricopeptide repeat-containing protein At3g58590"/>
    <property type="match status" value="1"/>
</dbReference>
<name>A0A1Q3BWP8_CEPFO</name>
<sequence length="709" mass="78026">MYSRSGVFCDGLKVFDEITDRNIFSWTLIISSAVHGGEFGLGLEMYLGMTRGGLVPNEFAIGSAMKGCASLGATEFGLCIHCFSFKIGIEKNLFVGSSILNFYAKMGDISAAERVFVCMDNVDIGCWNALIGGYAQCGYGFEAVNVLSTMLYEGIEMDNCTFINALQGCSVVGDLNIGRQIHGLIVRGEMGNYTSVMNVLTDMYIKNGGKRSALKVFGIMAANKDIVSWNTVFGGFCQNDCPKEVASLFNQFMLTGTKPNHITFSVLFRQCGELLDLNFGVQIHCLAIKFGFFDDIDVMSFLINMLSRCGAVEMARLAFDSIPSKSTVIWNELMSAYNLNSCEPEALGSFCSFWESGTAANEYTFSIALEACCKSGNQHMGRQIHGTIVKSGFASNGSVSSSLIRAYVNFGILDDSFKFFDGLERLDMAFWGAMISALVHQGYEYEAIRFLNSMLEAGEKPDEYIFGSILNGCAASAIYYHTKSIHAYIIKLGFDSHVFVVSAVIDAYAKCGDIKSAMMAFGQSYKSNDVIVFNTMIMAYAHHGLVMEAMGIFERMKLANLQPSQATFVAVISACSHMGLVDEGRFLFESMDLEYGMQPSPHIYGSLVDMLSRNGCLKDAKHVIEVMPFNPWPAILRSLLSGCRIHGNKELGKWAAEKLHQLVPENHATGILLAKVYSEMGSWEDAAKVKREMMGRIVPKNPGYSWMET</sequence>
<dbReference type="Pfam" id="PF01535">
    <property type="entry name" value="PPR"/>
    <property type="match status" value="4"/>
</dbReference>
<dbReference type="PANTHER" id="PTHR47926">
    <property type="entry name" value="PENTATRICOPEPTIDE REPEAT-CONTAINING PROTEIN"/>
    <property type="match status" value="1"/>
</dbReference>
<reference evidence="4" key="1">
    <citation type="submission" date="2016-04" db="EMBL/GenBank/DDBJ databases">
        <title>Cephalotus genome sequencing.</title>
        <authorList>
            <person name="Fukushima K."/>
            <person name="Hasebe M."/>
            <person name="Fang X."/>
        </authorList>
    </citation>
    <scope>NUCLEOTIDE SEQUENCE [LARGE SCALE GENOMIC DNA]</scope>
    <source>
        <strain evidence="4">cv. St1</strain>
    </source>
</reference>
<keyword evidence="4" id="KW-1185">Reference proteome</keyword>
<dbReference type="PANTHER" id="PTHR47926:SF435">
    <property type="entry name" value="PENTACOTRIPEPTIDE-REPEAT REGION OF PRORP DOMAIN-CONTAINING PROTEIN"/>
    <property type="match status" value="1"/>
</dbReference>
<feature type="repeat" description="PPR" evidence="2">
    <location>
        <begin position="22"/>
        <end position="56"/>
    </location>
</feature>
<dbReference type="PROSITE" id="PS51375">
    <property type="entry name" value="PPR"/>
    <property type="match status" value="6"/>
</dbReference>
<feature type="repeat" description="PPR" evidence="2">
    <location>
        <begin position="123"/>
        <end position="157"/>
    </location>
</feature>
<comment type="caution">
    <text evidence="3">The sequence shown here is derived from an EMBL/GenBank/DDBJ whole genome shotgun (WGS) entry which is preliminary data.</text>
</comment>
<dbReference type="NCBIfam" id="TIGR00756">
    <property type="entry name" value="PPR"/>
    <property type="match status" value="3"/>
</dbReference>
<keyword evidence="1" id="KW-0677">Repeat</keyword>
<dbReference type="InterPro" id="IPR046848">
    <property type="entry name" value="E_motif"/>
</dbReference>
<dbReference type="Proteomes" id="UP000187406">
    <property type="component" value="Unassembled WGS sequence"/>
</dbReference>
<dbReference type="InterPro" id="IPR002885">
    <property type="entry name" value="PPR_rpt"/>
</dbReference>
<dbReference type="OrthoDB" id="733253at2759"/>
<dbReference type="GO" id="GO:0099402">
    <property type="term" value="P:plant organ development"/>
    <property type="evidence" value="ECO:0007669"/>
    <property type="project" value="UniProtKB-ARBA"/>
</dbReference>
<protein>
    <submittedName>
        <fullName evidence="3">PPR domain-containing protein/PPR_2 domain-containing protein</fullName>
    </submittedName>
</protein>
<dbReference type="Gene3D" id="1.25.40.10">
    <property type="entry name" value="Tetratricopeptide repeat domain"/>
    <property type="match status" value="6"/>
</dbReference>
<dbReference type="Pfam" id="PF20431">
    <property type="entry name" value="E_motif"/>
    <property type="match status" value="1"/>
</dbReference>
<dbReference type="InParanoid" id="A0A1Q3BWP8"/>
<dbReference type="GO" id="GO:0003723">
    <property type="term" value="F:RNA binding"/>
    <property type="evidence" value="ECO:0007669"/>
    <property type="project" value="InterPro"/>
</dbReference>
<evidence type="ECO:0000313" key="4">
    <source>
        <dbReference type="Proteomes" id="UP000187406"/>
    </source>
</evidence>
<dbReference type="AlphaFoldDB" id="A0A1Q3BWP8"/>
<feature type="repeat" description="PPR" evidence="2">
    <location>
        <begin position="361"/>
        <end position="395"/>
    </location>
</feature>
<dbReference type="EMBL" id="BDDD01000989">
    <property type="protein sequence ID" value="GAV72278.1"/>
    <property type="molecule type" value="Genomic_DNA"/>
</dbReference>
<dbReference type="GO" id="GO:0009451">
    <property type="term" value="P:RNA modification"/>
    <property type="evidence" value="ECO:0007669"/>
    <property type="project" value="InterPro"/>
</dbReference>
<dbReference type="FunFam" id="1.25.40.10:FF:000158">
    <property type="entry name" value="pentatricopeptide repeat-containing protein At2g33680"/>
    <property type="match status" value="1"/>
</dbReference>
<dbReference type="InterPro" id="IPR011990">
    <property type="entry name" value="TPR-like_helical_dom_sf"/>
</dbReference>
<dbReference type="InterPro" id="IPR046960">
    <property type="entry name" value="PPR_At4g14850-like_plant"/>
</dbReference>
<feature type="repeat" description="PPR" evidence="2">
    <location>
        <begin position="427"/>
        <end position="461"/>
    </location>
</feature>